<dbReference type="OrthoDB" id="457820at2"/>
<dbReference type="Proteomes" id="UP000271624">
    <property type="component" value="Unassembled WGS sequence"/>
</dbReference>
<feature type="transmembrane region" description="Helical" evidence="1">
    <location>
        <begin position="59"/>
        <end position="79"/>
    </location>
</feature>
<gene>
    <name evidence="2" type="ORF">DSM106972_043850</name>
</gene>
<protein>
    <recommendedName>
        <fullName evidence="4">Pentapeptide repeat protein</fullName>
    </recommendedName>
</protein>
<dbReference type="InterPro" id="IPR001646">
    <property type="entry name" value="5peptide_repeat"/>
</dbReference>
<dbReference type="Pfam" id="PF00805">
    <property type="entry name" value="Pentapeptide"/>
    <property type="match status" value="1"/>
</dbReference>
<keyword evidence="3" id="KW-1185">Reference proteome</keyword>
<evidence type="ECO:0000256" key="1">
    <source>
        <dbReference type="SAM" id="Phobius"/>
    </source>
</evidence>
<accession>A0A3S1IZ97</accession>
<dbReference type="Gene3D" id="2.160.20.80">
    <property type="entry name" value="E3 ubiquitin-protein ligase SopA"/>
    <property type="match status" value="1"/>
</dbReference>
<evidence type="ECO:0000313" key="2">
    <source>
        <dbReference type="EMBL" id="RUT04816.1"/>
    </source>
</evidence>
<comment type="caution">
    <text evidence="2">The sequence shown here is derived from an EMBL/GenBank/DDBJ whole genome shotgun (WGS) entry which is preliminary data.</text>
</comment>
<keyword evidence="1" id="KW-0472">Membrane</keyword>
<name>A0A3S1IZ97_9CYAN</name>
<evidence type="ECO:0000313" key="3">
    <source>
        <dbReference type="Proteomes" id="UP000271624"/>
    </source>
</evidence>
<dbReference type="SUPFAM" id="SSF141571">
    <property type="entry name" value="Pentapeptide repeat-like"/>
    <property type="match status" value="1"/>
</dbReference>
<feature type="transmembrane region" description="Helical" evidence="1">
    <location>
        <begin position="124"/>
        <end position="143"/>
    </location>
</feature>
<reference evidence="2" key="1">
    <citation type="submission" date="2018-12" db="EMBL/GenBank/DDBJ databases">
        <authorList>
            <person name="Will S."/>
            <person name="Neumann-Schaal M."/>
            <person name="Henke P."/>
        </authorList>
    </citation>
    <scope>NUCLEOTIDE SEQUENCE</scope>
    <source>
        <strain evidence="2">PCC 7102</strain>
    </source>
</reference>
<dbReference type="RefSeq" id="WP_127082781.1">
    <property type="nucleotide sequence ID" value="NZ_RSCL01000010.1"/>
</dbReference>
<dbReference type="InterPro" id="IPR051082">
    <property type="entry name" value="Pentapeptide-BTB/POZ_domain"/>
</dbReference>
<reference evidence="2" key="2">
    <citation type="journal article" date="2019" name="Genome Biol. Evol.">
        <title>Day and night: Metabolic profiles and evolutionary relationships of six axenic non-marine cyanobacteria.</title>
        <authorList>
            <person name="Will S.E."/>
            <person name="Henke P."/>
            <person name="Boedeker C."/>
            <person name="Huang S."/>
            <person name="Brinkmann H."/>
            <person name="Rohde M."/>
            <person name="Jarek M."/>
            <person name="Friedl T."/>
            <person name="Seufert S."/>
            <person name="Schumacher M."/>
            <person name="Overmann J."/>
            <person name="Neumann-Schaal M."/>
            <person name="Petersen J."/>
        </authorList>
    </citation>
    <scope>NUCLEOTIDE SEQUENCE [LARGE SCALE GENOMIC DNA]</scope>
    <source>
        <strain evidence="2">PCC 7102</strain>
    </source>
</reference>
<dbReference type="PANTHER" id="PTHR14136:SF17">
    <property type="entry name" value="BTB_POZ DOMAIN-CONTAINING PROTEIN KCTD9"/>
    <property type="match status" value="1"/>
</dbReference>
<keyword evidence="1" id="KW-1133">Transmembrane helix</keyword>
<organism evidence="2 3">
    <name type="scientific">Dulcicalothrix desertica PCC 7102</name>
    <dbReference type="NCBI Taxonomy" id="232991"/>
    <lineage>
        <taxon>Bacteria</taxon>
        <taxon>Bacillati</taxon>
        <taxon>Cyanobacteriota</taxon>
        <taxon>Cyanophyceae</taxon>
        <taxon>Nostocales</taxon>
        <taxon>Calotrichaceae</taxon>
        <taxon>Dulcicalothrix</taxon>
    </lineage>
</organism>
<feature type="transmembrane region" description="Helical" evidence="1">
    <location>
        <begin position="94"/>
        <end position="112"/>
    </location>
</feature>
<feature type="transmembrane region" description="Helical" evidence="1">
    <location>
        <begin position="211"/>
        <end position="233"/>
    </location>
</feature>
<keyword evidence="1" id="KW-0812">Transmembrane</keyword>
<feature type="transmembrane region" description="Helical" evidence="1">
    <location>
        <begin position="155"/>
        <end position="174"/>
    </location>
</feature>
<feature type="transmembrane region" description="Helical" evidence="1">
    <location>
        <begin position="181"/>
        <end position="205"/>
    </location>
</feature>
<dbReference type="EMBL" id="RSCL01000010">
    <property type="protein sequence ID" value="RUT04816.1"/>
    <property type="molecule type" value="Genomic_DNA"/>
</dbReference>
<evidence type="ECO:0008006" key="4">
    <source>
        <dbReference type="Google" id="ProtNLM"/>
    </source>
</evidence>
<proteinExistence type="predicted"/>
<sequence>MDSSHLNFSNQNLQNRSFKGLNLNGANFSGADIRGCDFSNAQLKDVNLTGAKIGQSPRVFVFVLTIACVVAIITFKAVSEMSFGVLGRTPEESAWSYSVALFVSLGIAGLCASLKRIIKENSIFYRLTTIISGAASGALLGFYYGGSSQGNNPQIAVISAVFASLVMAFVCFKFKTGFVRVVVAVTGCITNYGFAFLLSSLAFAFLSIPNILLGSIFICLTLFATASTMFCLLQAVKEITSVGVTSFKGADLSNAKFDESVCNGYNGCNG</sequence>
<dbReference type="PANTHER" id="PTHR14136">
    <property type="entry name" value="BTB_POZ DOMAIN-CONTAINING PROTEIN KCTD9"/>
    <property type="match status" value="1"/>
</dbReference>
<dbReference type="AlphaFoldDB" id="A0A3S1IZ97"/>